<dbReference type="InterPro" id="IPR050950">
    <property type="entry name" value="HTH-type_LysR_regulators"/>
</dbReference>
<dbReference type="EMBL" id="BMLF01000004">
    <property type="protein sequence ID" value="GGM12836.1"/>
    <property type="molecule type" value="Genomic_DNA"/>
</dbReference>
<dbReference type="SUPFAM" id="SSF53850">
    <property type="entry name" value="Periplasmic binding protein-like II"/>
    <property type="match status" value="1"/>
</dbReference>
<keyword evidence="8" id="KW-1185">Reference proteome</keyword>
<evidence type="ECO:0000313" key="7">
    <source>
        <dbReference type="EMBL" id="GGM12836.1"/>
    </source>
</evidence>
<keyword evidence="4" id="KW-0804">Transcription</keyword>
<dbReference type="PANTHER" id="PTHR30419">
    <property type="entry name" value="HTH-TYPE TRANSCRIPTIONAL REGULATOR YBHD"/>
    <property type="match status" value="1"/>
</dbReference>
<evidence type="ECO:0000256" key="2">
    <source>
        <dbReference type="ARBA" id="ARBA00023015"/>
    </source>
</evidence>
<evidence type="ECO:0000313" key="8">
    <source>
        <dbReference type="Proteomes" id="UP000649829"/>
    </source>
</evidence>
<evidence type="ECO:0000256" key="3">
    <source>
        <dbReference type="ARBA" id="ARBA00023125"/>
    </source>
</evidence>
<feature type="coiled-coil region" evidence="5">
    <location>
        <begin position="34"/>
        <end position="61"/>
    </location>
</feature>
<keyword evidence="5" id="KW-0175">Coiled coil</keyword>
<evidence type="ECO:0000256" key="5">
    <source>
        <dbReference type="SAM" id="Coils"/>
    </source>
</evidence>
<dbReference type="InterPro" id="IPR000847">
    <property type="entry name" value="LysR_HTH_N"/>
</dbReference>
<name>A0A917WLF6_9RHOB</name>
<protein>
    <submittedName>
        <fullName evidence="7">LysR family transcriptional regulator</fullName>
    </submittedName>
</protein>
<dbReference type="Gene3D" id="3.40.190.10">
    <property type="entry name" value="Periplasmic binding protein-like II"/>
    <property type="match status" value="2"/>
</dbReference>
<comment type="similarity">
    <text evidence="1">Belongs to the LysR transcriptional regulatory family.</text>
</comment>
<dbReference type="GO" id="GO:0005829">
    <property type="term" value="C:cytosol"/>
    <property type="evidence" value="ECO:0007669"/>
    <property type="project" value="TreeGrafter"/>
</dbReference>
<dbReference type="GO" id="GO:0003700">
    <property type="term" value="F:DNA-binding transcription factor activity"/>
    <property type="evidence" value="ECO:0007669"/>
    <property type="project" value="InterPro"/>
</dbReference>
<dbReference type="GO" id="GO:0003677">
    <property type="term" value="F:DNA binding"/>
    <property type="evidence" value="ECO:0007669"/>
    <property type="project" value="UniProtKB-KW"/>
</dbReference>
<proteinExistence type="inferred from homology"/>
<dbReference type="Gene3D" id="1.10.10.10">
    <property type="entry name" value="Winged helix-like DNA-binding domain superfamily/Winged helix DNA-binding domain"/>
    <property type="match status" value="1"/>
</dbReference>
<dbReference type="InterPro" id="IPR005119">
    <property type="entry name" value="LysR_subst-bd"/>
</dbReference>
<accession>A0A917WLF6</accession>
<dbReference type="Proteomes" id="UP000649829">
    <property type="component" value="Unassembled WGS sequence"/>
</dbReference>
<reference evidence="7" key="1">
    <citation type="journal article" date="2014" name="Int. J. Syst. Evol. Microbiol.">
        <title>Complete genome sequence of Corynebacterium casei LMG S-19264T (=DSM 44701T), isolated from a smear-ripened cheese.</title>
        <authorList>
            <consortium name="US DOE Joint Genome Institute (JGI-PGF)"/>
            <person name="Walter F."/>
            <person name="Albersmeier A."/>
            <person name="Kalinowski J."/>
            <person name="Ruckert C."/>
        </authorList>
    </citation>
    <scope>NUCLEOTIDE SEQUENCE</scope>
    <source>
        <strain evidence="7">CGMCC 1.6293</strain>
    </source>
</reference>
<evidence type="ECO:0000256" key="1">
    <source>
        <dbReference type="ARBA" id="ARBA00009437"/>
    </source>
</evidence>
<dbReference type="AlphaFoldDB" id="A0A917WLF6"/>
<gene>
    <name evidence="7" type="ORF">GCM10011534_38600</name>
</gene>
<dbReference type="SUPFAM" id="SSF46785">
    <property type="entry name" value="Winged helix' DNA-binding domain"/>
    <property type="match status" value="1"/>
</dbReference>
<dbReference type="InterPro" id="IPR036390">
    <property type="entry name" value="WH_DNA-bd_sf"/>
</dbReference>
<dbReference type="InterPro" id="IPR036388">
    <property type="entry name" value="WH-like_DNA-bd_sf"/>
</dbReference>
<keyword evidence="3" id="KW-0238">DNA-binding</keyword>
<evidence type="ECO:0000259" key="6">
    <source>
        <dbReference type="PROSITE" id="PS50931"/>
    </source>
</evidence>
<feature type="domain" description="HTH lysR-type" evidence="6">
    <location>
        <begin position="1"/>
        <end position="27"/>
    </location>
</feature>
<evidence type="ECO:0000256" key="4">
    <source>
        <dbReference type="ARBA" id="ARBA00023163"/>
    </source>
</evidence>
<dbReference type="Pfam" id="PF03466">
    <property type="entry name" value="LysR_substrate"/>
    <property type="match status" value="1"/>
</dbReference>
<organism evidence="7 8">
    <name type="scientific">Pseudooceanicola nanhaiensis</name>
    <dbReference type="NCBI Taxonomy" id="375761"/>
    <lineage>
        <taxon>Bacteria</taxon>
        <taxon>Pseudomonadati</taxon>
        <taxon>Pseudomonadota</taxon>
        <taxon>Alphaproteobacteria</taxon>
        <taxon>Rhodobacterales</taxon>
        <taxon>Paracoccaceae</taxon>
        <taxon>Pseudooceanicola</taxon>
    </lineage>
</organism>
<sequence length="276" mass="31133">MSESVSKLEDHYRVQLFDRVARGVLLTEYGQIVLERVKAIRAEYDNTAREIEAQREKSLAELRISCGPRWAINLMPALIASLQNEFRGFNARVVMAHRSQIMESLQKRETDVGVCGIAKPPQDPGLAYEMLSTVHSNIFAREGHPVHATGSAVDLSEWPWTNLHRSPVEQLLPEDVILKMSRKHMVTLTTDSFTIALRHAALSDNLLIIPEALANLAKSYGLKAVQGHLPIREFRTAVFYHRAIQSRPVIRRLITVIRDWDNGGQDEAALARALSR</sequence>
<keyword evidence="2" id="KW-0805">Transcription regulation</keyword>
<dbReference type="PROSITE" id="PS50931">
    <property type="entry name" value="HTH_LYSR"/>
    <property type="match status" value="1"/>
</dbReference>
<comment type="caution">
    <text evidence="7">The sequence shown here is derived from an EMBL/GenBank/DDBJ whole genome shotgun (WGS) entry which is preliminary data.</text>
</comment>
<dbReference type="CDD" id="cd05466">
    <property type="entry name" value="PBP2_LTTR_substrate"/>
    <property type="match status" value="1"/>
</dbReference>
<dbReference type="PANTHER" id="PTHR30419:SF8">
    <property type="entry name" value="NITROGEN ASSIMILATION TRANSCRIPTIONAL ACTIVATOR-RELATED"/>
    <property type="match status" value="1"/>
</dbReference>
<reference evidence="7" key="2">
    <citation type="submission" date="2020-09" db="EMBL/GenBank/DDBJ databases">
        <authorList>
            <person name="Sun Q."/>
            <person name="Zhou Y."/>
        </authorList>
    </citation>
    <scope>NUCLEOTIDE SEQUENCE</scope>
    <source>
        <strain evidence="7">CGMCC 1.6293</strain>
    </source>
</reference>